<evidence type="ECO:0000313" key="1">
    <source>
        <dbReference type="EMBL" id="KAJ8624983.1"/>
    </source>
</evidence>
<reference evidence="1 2" key="1">
    <citation type="journal article" date="2022" name="Hortic Res">
        <title>A haplotype resolved chromosomal level avocado genome allows analysis of novel avocado genes.</title>
        <authorList>
            <person name="Nath O."/>
            <person name="Fletcher S.J."/>
            <person name="Hayward A."/>
            <person name="Shaw L.M."/>
            <person name="Masouleh A.K."/>
            <person name="Furtado A."/>
            <person name="Henry R.J."/>
            <person name="Mitter N."/>
        </authorList>
    </citation>
    <scope>NUCLEOTIDE SEQUENCE [LARGE SCALE GENOMIC DNA]</scope>
    <source>
        <strain evidence="2">cv. Hass</strain>
    </source>
</reference>
<proteinExistence type="predicted"/>
<organism evidence="1 2">
    <name type="scientific">Persea americana</name>
    <name type="common">Avocado</name>
    <dbReference type="NCBI Taxonomy" id="3435"/>
    <lineage>
        <taxon>Eukaryota</taxon>
        <taxon>Viridiplantae</taxon>
        <taxon>Streptophyta</taxon>
        <taxon>Embryophyta</taxon>
        <taxon>Tracheophyta</taxon>
        <taxon>Spermatophyta</taxon>
        <taxon>Magnoliopsida</taxon>
        <taxon>Magnoliidae</taxon>
        <taxon>Laurales</taxon>
        <taxon>Lauraceae</taxon>
        <taxon>Persea</taxon>
    </lineage>
</organism>
<protein>
    <submittedName>
        <fullName evidence="1">Uncharacterized protein</fullName>
    </submittedName>
</protein>
<comment type="caution">
    <text evidence="1">The sequence shown here is derived from an EMBL/GenBank/DDBJ whole genome shotgun (WGS) entry which is preliminary data.</text>
</comment>
<sequence>MAGRRVRCNGCRMQLAVPPDAKTIRCALCLATTPVQPNDPLGRVHDRVRQAKTWFKDLLSNVSNLNSYSTPVNYTSAASMPSYGHLPMLQTLLYPSICGKKRALLCGISYRGRRNELKGTVNDVNCMKYLLCSKFDFSDDCILVLSEDEVHPLRIPTKKNIRMAMNWLVQGCQQGDSLVFHYSGHGARLLNYNGDELDGFDETICPLDYETEGIIIDDEINATVVRPLPEGVTLHAIIDACHSGTVLDLPFLCRMDRSGFYRWEDHSPPSGVYKGTSGGLAVSFSGCDDHQTSADTLALSGNTITGAMTFCFIQAVESEPGATYGRILNAMRTAIREAKTGIAISGPIASLVKRVFGVGLTQEPQLSSSEQFDIYRKPFVL</sequence>
<evidence type="ECO:0000313" key="2">
    <source>
        <dbReference type="Proteomes" id="UP001234297"/>
    </source>
</evidence>
<accession>A0ACC2KVH4</accession>
<dbReference type="EMBL" id="CM056819">
    <property type="protein sequence ID" value="KAJ8624983.1"/>
    <property type="molecule type" value="Genomic_DNA"/>
</dbReference>
<keyword evidence="2" id="KW-1185">Reference proteome</keyword>
<gene>
    <name evidence="1" type="ORF">MRB53_033513</name>
</gene>
<name>A0ACC2KVH4_PERAE</name>
<dbReference type="Proteomes" id="UP001234297">
    <property type="component" value="Chromosome 11"/>
</dbReference>